<feature type="transmembrane region" description="Helical" evidence="1">
    <location>
        <begin position="6"/>
        <end position="25"/>
    </location>
</feature>
<evidence type="ECO:0000313" key="2">
    <source>
        <dbReference type="EMBL" id="TDX51681.1"/>
    </source>
</evidence>
<comment type="caution">
    <text evidence="2">The sequence shown here is derived from an EMBL/GenBank/DDBJ whole genome shotgun (WGS) entry which is preliminary data.</text>
</comment>
<keyword evidence="1" id="KW-0812">Transmembrane</keyword>
<dbReference type="Pfam" id="PF04294">
    <property type="entry name" value="VanW"/>
    <property type="match status" value="1"/>
</dbReference>
<dbReference type="EMBL" id="SOEG01000011">
    <property type="protein sequence ID" value="TDX51681.1"/>
    <property type="molecule type" value="Genomic_DNA"/>
</dbReference>
<dbReference type="PANTHER" id="PTHR35788:SF1">
    <property type="entry name" value="EXPORTED PROTEIN"/>
    <property type="match status" value="1"/>
</dbReference>
<dbReference type="AlphaFoldDB" id="A0A4R8H4E9"/>
<evidence type="ECO:0000256" key="1">
    <source>
        <dbReference type="SAM" id="Phobius"/>
    </source>
</evidence>
<dbReference type="InterPro" id="IPR052913">
    <property type="entry name" value="Glycopeptide_resist_protein"/>
</dbReference>
<gene>
    <name evidence="2" type="ORF">C7959_11177</name>
</gene>
<dbReference type="Proteomes" id="UP000295832">
    <property type="component" value="Unassembled WGS sequence"/>
</dbReference>
<organism evidence="2 3">
    <name type="scientific">Orenia marismortui</name>
    <dbReference type="NCBI Taxonomy" id="46469"/>
    <lineage>
        <taxon>Bacteria</taxon>
        <taxon>Bacillati</taxon>
        <taxon>Bacillota</taxon>
        <taxon>Clostridia</taxon>
        <taxon>Halanaerobiales</taxon>
        <taxon>Halobacteroidaceae</taxon>
        <taxon>Orenia</taxon>
    </lineage>
</organism>
<keyword evidence="1" id="KW-0472">Membrane</keyword>
<proteinExistence type="predicted"/>
<keyword evidence="3" id="KW-1185">Reference proteome</keyword>
<reference evidence="2 3" key="1">
    <citation type="submission" date="2019-03" db="EMBL/GenBank/DDBJ databases">
        <title>Subsurface microbial communities from deep shales in Ohio and West Virginia, USA.</title>
        <authorList>
            <person name="Wrighton K."/>
        </authorList>
    </citation>
    <scope>NUCLEOTIDE SEQUENCE [LARGE SCALE GENOMIC DNA]</scope>
    <source>
        <strain evidence="2 3">MSL 6dP</strain>
    </source>
</reference>
<dbReference type="PANTHER" id="PTHR35788">
    <property type="entry name" value="EXPORTED PROTEIN-RELATED"/>
    <property type="match status" value="1"/>
</dbReference>
<name>A0A4R8H4E9_9FIRM</name>
<accession>A0A4R8H4E9</accession>
<sequence>MQPKKLKLYIFLIMIFLIPLIISFIPQKTDQKNNYTTEEFRSNKKLSINEIVNRGVSLNDINLSGLRINEVYKILYSLKGKKNRESQNAFIFNNKIFSEKKGRSINIKKSINKILTANINQQINLIYNPIAPTITTDIILNHKIFKFKKYQIKAKLLSHYATCLINNESNRRNNINISLNKIKYYYLKPSAEFSFNQVIGIPTINDGYKAAPIIEAGKFIPKVGGGICQVSSTLYNAVKKSNLKIVERHHHSKSVSYVPSGQDATIVPQKKDFRFVNTLKNPIIIFTDLIDKYVVVYIIEEISKIN</sequence>
<evidence type="ECO:0000313" key="3">
    <source>
        <dbReference type="Proteomes" id="UP000295832"/>
    </source>
</evidence>
<dbReference type="InterPro" id="IPR007391">
    <property type="entry name" value="Vancomycin_resist_VanW"/>
</dbReference>
<keyword evidence="1" id="KW-1133">Transmembrane helix</keyword>
<dbReference type="RefSeq" id="WP_134116530.1">
    <property type="nucleotide sequence ID" value="NZ_SOEG01000011.1"/>
</dbReference>
<protein>
    <submittedName>
        <fullName evidence="2">VanW like protein</fullName>
    </submittedName>
</protein>